<dbReference type="PATRIC" id="fig|1217651.3.peg.3657"/>
<dbReference type="RefSeq" id="WP_004824773.1">
    <property type="nucleotide sequence ID" value="NZ_KB849459.1"/>
</dbReference>
<evidence type="ECO:0000313" key="1">
    <source>
        <dbReference type="EMBL" id="ENV20429.1"/>
    </source>
</evidence>
<reference evidence="1 2" key="1">
    <citation type="submission" date="2013-02" db="EMBL/GenBank/DDBJ databases">
        <title>The Genome Sequence of Acinetobacter bereziniae NIPH 3.</title>
        <authorList>
            <consortium name="The Broad Institute Genome Sequencing Platform"/>
            <consortium name="The Broad Institute Genome Sequencing Center for Infectious Disease"/>
            <person name="Cerqueira G."/>
            <person name="Feldgarden M."/>
            <person name="Courvalin P."/>
            <person name="Perichon B."/>
            <person name="Grillot-Courvalin C."/>
            <person name="Clermont D."/>
            <person name="Rocha E."/>
            <person name="Yoon E.-J."/>
            <person name="Nemec A."/>
            <person name="Walker B."/>
            <person name="Young S.K."/>
            <person name="Zeng Q."/>
            <person name="Gargeya S."/>
            <person name="Fitzgerald M."/>
            <person name="Haas B."/>
            <person name="Abouelleil A."/>
            <person name="Alvarado L."/>
            <person name="Arachchi H.M."/>
            <person name="Berlin A.M."/>
            <person name="Chapman S.B."/>
            <person name="Dewar J."/>
            <person name="Goldberg J."/>
            <person name="Griggs A."/>
            <person name="Gujja S."/>
            <person name="Hansen M."/>
            <person name="Howarth C."/>
            <person name="Imamovic A."/>
            <person name="Larimer J."/>
            <person name="McCowan C."/>
            <person name="Murphy C."/>
            <person name="Neiman D."/>
            <person name="Pearson M."/>
            <person name="Priest M."/>
            <person name="Roberts A."/>
            <person name="Saif S."/>
            <person name="Shea T."/>
            <person name="Sisk P."/>
            <person name="Sykes S."/>
            <person name="Wortman J."/>
            <person name="Nusbaum C."/>
            <person name="Birren B."/>
        </authorList>
    </citation>
    <scope>NUCLEOTIDE SEQUENCE [LARGE SCALE GENOMIC DNA]</scope>
    <source>
        <strain evidence="1 2">NIPH 3</strain>
    </source>
</reference>
<evidence type="ECO:0000313" key="2">
    <source>
        <dbReference type="Proteomes" id="UP000013270"/>
    </source>
</evidence>
<dbReference type="Proteomes" id="UP000013270">
    <property type="component" value="Unassembled WGS sequence"/>
</dbReference>
<accession>N8YGP1</accession>
<gene>
    <name evidence="1" type="ORF">F963_03714</name>
</gene>
<organism evidence="1 2">
    <name type="scientific">Acinetobacter bereziniae NIPH 3</name>
    <dbReference type="NCBI Taxonomy" id="1217651"/>
    <lineage>
        <taxon>Bacteria</taxon>
        <taxon>Pseudomonadati</taxon>
        <taxon>Pseudomonadota</taxon>
        <taxon>Gammaproteobacteria</taxon>
        <taxon>Moraxellales</taxon>
        <taxon>Moraxellaceae</taxon>
        <taxon>Acinetobacter</taxon>
    </lineage>
</organism>
<proteinExistence type="predicted"/>
<protein>
    <submittedName>
        <fullName evidence="1">Uncharacterized protein</fullName>
    </submittedName>
</protein>
<dbReference type="AlphaFoldDB" id="N8YGP1"/>
<dbReference type="HOGENOM" id="CLU_193813_0_0_6"/>
<dbReference type="EMBL" id="APPK01000049">
    <property type="protein sequence ID" value="ENV20429.1"/>
    <property type="molecule type" value="Genomic_DNA"/>
</dbReference>
<sequence>MTNIHEDRNIIKSHGGATALALKLNYQVGRVQNWTVRGIPPAEKLKFPHLFLSEEQKLKMSNS</sequence>
<comment type="caution">
    <text evidence="1">The sequence shown here is derived from an EMBL/GenBank/DDBJ whole genome shotgun (WGS) entry which is preliminary data.</text>
</comment>
<name>N8YGP1_ACIBZ</name>